<evidence type="ECO:0000256" key="2">
    <source>
        <dbReference type="RuleBase" id="RU003847"/>
    </source>
</evidence>
<dbReference type="Gene3D" id="3.10.20.30">
    <property type="match status" value="1"/>
</dbReference>
<evidence type="ECO:0000313" key="5">
    <source>
        <dbReference type="EMBL" id="PIR02012.1"/>
    </source>
</evidence>
<evidence type="ECO:0008006" key="7">
    <source>
        <dbReference type="Google" id="ProtNLM"/>
    </source>
</evidence>
<comment type="function">
    <text evidence="2">In eubacteria ppGpp (guanosine 3'-diphosphate 5'-diphosphate) is a mediator of the stringent response that coordinates a variety of cellular activities in response to changes in nutritional abundance.</text>
</comment>
<evidence type="ECO:0000259" key="3">
    <source>
        <dbReference type="PROSITE" id="PS51831"/>
    </source>
</evidence>
<comment type="pathway">
    <text evidence="1">Purine metabolism.</text>
</comment>
<evidence type="ECO:0000259" key="4">
    <source>
        <dbReference type="PROSITE" id="PS51880"/>
    </source>
</evidence>
<dbReference type="InterPro" id="IPR006674">
    <property type="entry name" value="HD_domain"/>
</dbReference>
<dbReference type="Pfam" id="PF04607">
    <property type="entry name" value="RelA_SpoT"/>
    <property type="match status" value="1"/>
</dbReference>
<dbReference type="NCBIfam" id="TIGR00691">
    <property type="entry name" value="spoT_relA"/>
    <property type="match status" value="1"/>
</dbReference>
<dbReference type="PANTHER" id="PTHR21262:SF31">
    <property type="entry name" value="GTP PYROPHOSPHOKINASE"/>
    <property type="match status" value="1"/>
</dbReference>
<gene>
    <name evidence="5" type="ORF">COV62_02540</name>
</gene>
<dbReference type="CDD" id="cd00077">
    <property type="entry name" value="HDc"/>
    <property type="match status" value="1"/>
</dbReference>
<dbReference type="Gene3D" id="3.30.460.10">
    <property type="entry name" value="Beta Polymerase, domain 2"/>
    <property type="match status" value="1"/>
</dbReference>
<dbReference type="PANTHER" id="PTHR21262">
    <property type="entry name" value="GUANOSINE-3',5'-BIS DIPHOSPHATE 3'-PYROPHOSPHOHYDROLASE"/>
    <property type="match status" value="1"/>
</dbReference>
<name>A0A2H0MZC9_9BACT</name>
<dbReference type="SUPFAM" id="SSF81301">
    <property type="entry name" value="Nucleotidyltransferase"/>
    <property type="match status" value="1"/>
</dbReference>
<dbReference type="Gene3D" id="1.10.3210.10">
    <property type="entry name" value="Hypothetical protein af1432"/>
    <property type="match status" value="1"/>
</dbReference>
<dbReference type="InterPro" id="IPR012676">
    <property type="entry name" value="TGS-like"/>
</dbReference>
<protein>
    <recommendedName>
        <fullName evidence="7">(P)ppGpp synthetase</fullName>
    </recommendedName>
</protein>
<dbReference type="CDD" id="cd05399">
    <property type="entry name" value="NT_Rel-Spo_like"/>
    <property type="match status" value="1"/>
</dbReference>
<sequence length="594" mass="68699">MTMAMTITLNNLLGRVKKNNPSANLELIKKAYDFADGAHQGQKRMSGADYINHPLATAYHLAKMKLNSTTIAAALLHDVVDDTPLSNEDIKREFGREIAFLVENISKLGKIKYRGVGRQVENLRKLFLAMAKDIRVILIKLCDRADNLKSLNYLPENKQRRIAQESLEIYAPLANRLGMGELKGQLEDLAFYYVYPKECQELKESVKEKYQQRQEYLRRIKPIIEKELKKENIKPIEIQFRAKHYYSLYKKLKRYDNDLNKIYDLVALRIIVGNIEDCYKTLGILHKLWRPLPGRIKDYIALPKPNGYQSLHTTVFCIQGEIVEFQIKTPEMHQKAEFGIAAHWYYSEQKGLKAYLKRKIIKPPEDKLNWIKQLTQWQEETKGILPEKYLESLKIDFFNNRIFVFTPKGDVIDLPEGATPIDFAYAIHTEIGNRCNGAKINGKLESLSSKLHNGDLIEIMIDKNKKPSSDWLKLVKTNLARSHIRKVLEKYQQELPKKELKPIQKEPSLSRPPLIKKPLLKTEVASSKIILAGQSGLFYRLAQCCSPQPGDKIKAYITKNKGASIHQINCPNFQNLKRKWPQRIIDACWEKKND</sequence>
<dbReference type="SUPFAM" id="SSF109604">
    <property type="entry name" value="HD-domain/PDEase-like"/>
    <property type="match status" value="1"/>
</dbReference>
<dbReference type="AlphaFoldDB" id="A0A2H0MZC9"/>
<dbReference type="Proteomes" id="UP000231139">
    <property type="component" value="Unassembled WGS sequence"/>
</dbReference>
<comment type="caution">
    <text evidence="5">The sequence shown here is derived from an EMBL/GenBank/DDBJ whole genome shotgun (WGS) entry which is preliminary data.</text>
</comment>
<dbReference type="GO" id="GO:0005886">
    <property type="term" value="C:plasma membrane"/>
    <property type="evidence" value="ECO:0007669"/>
    <property type="project" value="TreeGrafter"/>
</dbReference>
<dbReference type="SMART" id="SM00471">
    <property type="entry name" value="HDc"/>
    <property type="match status" value="1"/>
</dbReference>
<dbReference type="FunFam" id="1.10.3210.10:FF:000001">
    <property type="entry name" value="GTP pyrophosphokinase RelA"/>
    <property type="match status" value="1"/>
</dbReference>
<accession>A0A2H0MZC9</accession>
<evidence type="ECO:0000313" key="6">
    <source>
        <dbReference type="Proteomes" id="UP000231139"/>
    </source>
</evidence>
<dbReference type="InterPro" id="IPR003607">
    <property type="entry name" value="HD/PDEase_dom"/>
</dbReference>
<dbReference type="InterPro" id="IPR004811">
    <property type="entry name" value="RelA/Spo_fam"/>
</dbReference>
<dbReference type="InterPro" id="IPR012675">
    <property type="entry name" value="Beta-grasp_dom_sf"/>
</dbReference>
<dbReference type="FunFam" id="3.30.460.10:FF:000001">
    <property type="entry name" value="GTP pyrophosphokinase RelA"/>
    <property type="match status" value="1"/>
</dbReference>
<proteinExistence type="inferred from homology"/>
<dbReference type="FunFam" id="3.10.20.30:FF:000002">
    <property type="entry name" value="GTP pyrophosphokinase (RelA/SpoT)"/>
    <property type="match status" value="1"/>
</dbReference>
<dbReference type="InterPro" id="IPR033655">
    <property type="entry name" value="TGS_RelA/SpoT"/>
</dbReference>
<evidence type="ECO:0000256" key="1">
    <source>
        <dbReference type="ARBA" id="ARBA00025704"/>
    </source>
</evidence>
<organism evidence="5 6">
    <name type="scientific">Candidatus Nealsonbacteria bacterium CG11_big_fil_rev_8_21_14_0_20_35_11</name>
    <dbReference type="NCBI Taxonomy" id="1974713"/>
    <lineage>
        <taxon>Bacteria</taxon>
        <taxon>Candidatus Nealsoniibacteriota</taxon>
    </lineage>
</organism>
<dbReference type="SMART" id="SM00954">
    <property type="entry name" value="RelA_SpoT"/>
    <property type="match status" value="1"/>
</dbReference>
<comment type="similarity">
    <text evidence="2">Belongs to the relA/spoT family.</text>
</comment>
<dbReference type="Pfam" id="PF02824">
    <property type="entry name" value="TGS"/>
    <property type="match status" value="1"/>
</dbReference>
<feature type="domain" description="HD" evidence="3">
    <location>
        <begin position="50"/>
        <end position="148"/>
    </location>
</feature>
<dbReference type="InterPro" id="IPR004095">
    <property type="entry name" value="TGS"/>
</dbReference>
<dbReference type="GO" id="GO:0015969">
    <property type="term" value="P:guanosine tetraphosphate metabolic process"/>
    <property type="evidence" value="ECO:0007669"/>
    <property type="project" value="InterPro"/>
</dbReference>
<dbReference type="PROSITE" id="PS51880">
    <property type="entry name" value="TGS"/>
    <property type="match status" value="1"/>
</dbReference>
<reference evidence="5 6" key="1">
    <citation type="submission" date="2017-09" db="EMBL/GenBank/DDBJ databases">
        <title>Depth-based differentiation of microbial function through sediment-hosted aquifers and enrichment of novel symbionts in the deep terrestrial subsurface.</title>
        <authorList>
            <person name="Probst A.J."/>
            <person name="Ladd B."/>
            <person name="Jarett J.K."/>
            <person name="Geller-Mcgrath D.E."/>
            <person name="Sieber C.M."/>
            <person name="Emerson J.B."/>
            <person name="Anantharaman K."/>
            <person name="Thomas B.C."/>
            <person name="Malmstrom R."/>
            <person name="Stieglmeier M."/>
            <person name="Klingl A."/>
            <person name="Woyke T."/>
            <person name="Ryan C.M."/>
            <person name="Banfield J.F."/>
        </authorList>
    </citation>
    <scope>NUCLEOTIDE SEQUENCE [LARGE SCALE GENOMIC DNA]</scope>
    <source>
        <strain evidence="5">CG11_big_fil_rev_8_21_14_0_20_35_11</strain>
    </source>
</reference>
<dbReference type="Pfam" id="PF13328">
    <property type="entry name" value="HD_4"/>
    <property type="match status" value="1"/>
</dbReference>
<dbReference type="EMBL" id="PCWK01000058">
    <property type="protein sequence ID" value="PIR02012.1"/>
    <property type="molecule type" value="Genomic_DNA"/>
</dbReference>
<dbReference type="InterPro" id="IPR007685">
    <property type="entry name" value="RelA_SpoT"/>
</dbReference>
<feature type="domain" description="TGS" evidence="4">
    <location>
        <begin position="400"/>
        <end position="461"/>
    </location>
</feature>
<dbReference type="CDD" id="cd01668">
    <property type="entry name" value="TGS_RSH"/>
    <property type="match status" value="1"/>
</dbReference>
<dbReference type="InterPro" id="IPR043519">
    <property type="entry name" value="NT_sf"/>
</dbReference>
<dbReference type="PROSITE" id="PS51831">
    <property type="entry name" value="HD"/>
    <property type="match status" value="1"/>
</dbReference>
<dbReference type="SUPFAM" id="SSF81271">
    <property type="entry name" value="TGS-like"/>
    <property type="match status" value="1"/>
</dbReference>